<keyword evidence="3" id="KW-0408">Iron</keyword>
<evidence type="ECO:0008006" key="7">
    <source>
        <dbReference type="Google" id="ProtNLM"/>
    </source>
</evidence>
<dbReference type="STRING" id="363999.A0A439DFZ2"/>
<comment type="similarity">
    <text evidence="1">Belongs to the cytochrome P450 family.</text>
</comment>
<feature type="signal peptide" evidence="4">
    <location>
        <begin position="1"/>
        <end position="18"/>
    </location>
</feature>
<dbReference type="Proteomes" id="UP000286045">
    <property type="component" value="Unassembled WGS sequence"/>
</dbReference>
<sequence>MLFYLLLGVSAVALAVTALRKLYPTPYPGIPYNKDSARRITGDFPSLMPLIQATNEFSNSVFAVSTQKLGTPIAQVLFPAIRKPFIVLEDPREIEDIVLRRNREFDKAPTAIDGFAPMFPQASLSQYATPKLKAQKRLWADVMSAKFLHKAAAPNIHKATLELLQLWNLKASTVHKIQPFSAHEDFQNAALDAIWVAVVGEEPGVTRYEINKLRSQVAGNAKLESPPPHGLFLKEEVTYINDTIARNSSSPFPKWTLKLETYTPRYRKFRTRVSTEIGLAIRKTVERFKLLELGKLEADELDTCMMDLVLRRQVLDAKKANRPVTDPSKDQSMLDEMFVMLVGGHDSTANTLTWFARFMEAFPNTQTELRTALNASFKDKRPSVADILETDIPYLDATCEEVFRLSGVAKASLRQAVVDTEILGYKIPKGAEVLMNFHVDRTPFPVDPSKRTPGSQGAIDKYGDVFQGDAGRDLAVFEPRRWIVRNKDTGKEAFNPHALPALTFGGGYRGCVELPSEYKTTGATEKIFRHPNTSYVKVRPV</sequence>
<dbReference type="GO" id="GO:0016712">
    <property type="term" value="F:oxidoreductase activity, acting on paired donors, with incorporation or reduction of molecular oxygen, reduced flavin or flavoprotein as one donor, and incorporation of one atom of oxygen"/>
    <property type="evidence" value="ECO:0007669"/>
    <property type="project" value="TreeGrafter"/>
</dbReference>
<dbReference type="InterPro" id="IPR036396">
    <property type="entry name" value="Cyt_P450_sf"/>
</dbReference>
<keyword evidence="4" id="KW-0732">Signal</keyword>
<evidence type="ECO:0000256" key="3">
    <source>
        <dbReference type="ARBA" id="ARBA00023004"/>
    </source>
</evidence>
<protein>
    <recommendedName>
        <fullName evidence="7">Cytochrome P450</fullName>
    </recommendedName>
</protein>
<accession>A0A439DFZ2</accession>
<comment type="caution">
    <text evidence="5">The sequence shown here is derived from an EMBL/GenBank/DDBJ whole genome shotgun (WGS) entry which is preliminary data.</text>
</comment>
<dbReference type="PANTHER" id="PTHR24300">
    <property type="entry name" value="CYTOCHROME P450 508A4-RELATED"/>
    <property type="match status" value="1"/>
</dbReference>
<gene>
    <name evidence="5" type="ORF">EKO27_g1794</name>
</gene>
<name>A0A439DFZ2_9PEZI</name>
<dbReference type="GO" id="GO:0005506">
    <property type="term" value="F:iron ion binding"/>
    <property type="evidence" value="ECO:0007669"/>
    <property type="project" value="InterPro"/>
</dbReference>
<dbReference type="GO" id="GO:0005737">
    <property type="term" value="C:cytoplasm"/>
    <property type="evidence" value="ECO:0007669"/>
    <property type="project" value="TreeGrafter"/>
</dbReference>
<dbReference type="InterPro" id="IPR001128">
    <property type="entry name" value="Cyt_P450"/>
</dbReference>
<keyword evidence="2" id="KW-0479">Metal-binding</keyword>
<dbReference type="Gene3D" id="1.10.630.10">
    <property type="entry name" value="Cytochrome P450"/>
    <property type="match status" value="1"/>
</dbReference>
<evidence type="ECO:0000313" key="6">
    <source>
        <dbReference type="Proteomes" id="UP000286045"/>
    </source>
</evidence>
<evidence type="ECO:0000313" key="5">
    <source>
        <dbReference type="EMBL" id="RWA13331.1"/>
    </source>
</evidence>
<dbReference type="InterPro" id="IPR050182">
    <property type="entry name" value="Cytochrome_P450_fam2"/>
</dbReference>
<dbReference type="AlphaFoldDB" id="A0A439DFZ2"/>
<feature type="chain" id="PRO_5019268649" description="Cytochrome P450" evidence="4">
    <location>
        <begin position="19"/>
        <end position="541"/>
    </location>
</feature>
<evidence type="ECO:0000256" key="4">
    <source>
        <dbReference type="SAM" id="SignalP"/>
    </source>
</evidence>
<dbReference type="GO" id="GO:0020037">
    <property type="term" value="F:heme binding"/>
    <property type="evidence" value="ECO:0007669"/>
    <property type="project" value="InterPro"/>
</dbReference>
<dbReference type="SUPFAM" id="SSF48264">
    <property type="entry name" value="Cytochrome P450"/>
    <property type="match status" value="1"/>
</dbReference>
<dbReference type="GO" id="GO:0006805">
    <property type="term" value="P:xenobiotic metabolic process"/>
    <property type="evidence" value="ECO:0007669"/>
    <property type="project" value="TreeGrafter"/>
</dbReference>
<proteinExistence type="inferred from homology"/>
<dbReference type="GO" id="GO:0008395">
    <property type="term" value="F:steroid hydroxylase activity"/>
    <property type="evidence" value="ECO:0007669"/>
    <property type="project" value="TreeGrafter"/>
</dbReference>
<dbReference type="EMBL" id="RYZI01000029">
    <property type="protein sequence ID" value="RWA13331.1"/>
    <property type="molecule type" value="Genomic_DNA"/>
</dbReference>
<reference evidence="5 6" key="1">
    <citation type="submission" date="2018-12" db="EMBL/GenBank/DDBJ databases">
        <title>Draft genome sequence of Xylaria grammica IHI A82.</title>
        <authorList>
            <person name="Buettner E."/>
            <person name="Kellner H."/>
        </authorList>
    </citation>
    <scope>NUCLEOTIDE SEQUENCE [LARGE SCALE GENOMIC DNA]</scope>
    <source>
        <strain evidence="5 6">IHI A82</strain>
    </source>
</reference>
<dbReference type="GO" id="GO:0006082">
    <property type="term" value="P:organic acid metabolic process"/>
    <property type="evidence" value="ECO:0007669"/>
    <property type="project" value="TreeGrafter"/>
</dbReference>
<evidence type="ECO:0000256" key="2">
    <source>
        <dbReference type="ARBA" id="ARBA00022723"/>
    </source>
</evidence>
<keyword evidence="6" id="KW-1185">Reference proteome</keyword>
<dbReference type="Pfam" id="PF00067">
    <property type="entry name" value="p450"/>
    <property type="match status" value="1"/>
</dbReference>
<dbReference type="PANTHER" id="PTHR24300:SF403">
    <property type="entry name" value="CYTOCHROME P450 306A1"/>
    <property type="match status" value="1"/>
</dbReference>
<organism evidence="5 6">
    <name type="scientific">Xylaria grammica</name>
    <dbReference type="NCBI Taxonomy" id="363999"/>
    <lineage>
        <taxon>Eukaryota</taxon>
        <taxon>Fungi</taxon>
        <taxon>Dikarya</taxon>
        <taxon>Ascomycota</taxon>
        <taxon>Pezizomycotina</taxon>
        <taxon>Sordariomycetes</taxon>
        <taxon>Xylariomycetidae</taxon>
        <taxon>Xylariales</taxon>
        <taxon>Xylariaceae</taxon>
        <taxon>Xylaria</taxon>
    </lineage>
</organism>
<evidence type="ECO:0000256" key="1">
    <source>
        <dbReference type="ARBA" id="ARBA00010617"/>
    </source>
</evidence>